<dbReference type="Gene3D" id="2.130.10.10">
    <property type="entry name" value="YVTN repeat-like/Quinoprotein amine dehydrogenase"/>
    <property type="match status" value="1"/>
</dbReference>
<evidence type="ECO:0000313" key="1">
    <source>
        <dbReference type="EMBL" id="MCK0538113.1"/>
    </source>
</evidence>
<protein>
    <submittedName>
        <fullName evidence="1">Uncharacterized protein</fullName>
    </submittedName>
</protein>
<accession>A0ABT0E8N5</accession>
<sequence length="397" mass="42629">MTISISTPAAGSWRTISAALLTLVVLSGCGGSSSSRPAFDHATGITAVVATVDPGYTAGAVELIALRDGPMQSSGSFHSTISDISVNSYGQHYYLIESRSLDRISKVDITNPGVFEWRHHGYRATDTATPNLYDLVFVSDEKAYLLRYESNTAWIVDPSATSAADFFLGELDLSAYNAGGRHPHMSAAILVGDRLFITLQRLDSNWLPTAASYVAVFDTDTDEEIDTGHNKDGLKGIPLVSRNPASIAYQPAVGLLVQGTGEWMGWDLSGGIDRINPDNFSVTQILIGDSTFGRIEHLALIDETTAYISAHQLYGQAHVHRIDPRSGALLGEVDAAAGRDIRALAADPLGRLWIGDAGDSTPDDPPGLRVIDPRTDQQIAFVQTQLLPTDIAFVTED</sequence>
<dbReference type="InterPro" id="IPR015943">
    <property type="entry name" value="WD40/YVTN_repeat-like_dom_sf"/>
</dbReference>
<reference evidence="1" key="1">
    <citation type="submission" date="2022-04" db="EMBL/GenBank/DDBJ databases">
        <title>Alcanivorax sp. CY1518 draft genome sequence.</title>
        <authorList>
            <person name="Zhao G."/>
            <person name="An M."/>
        </authorList>
    </citation>
    <scope>NUCLEOTIDE SEQUENCE</scope>
    <source>
        <strain evidence="1">CY1518</strain>
    </source>
</reference>
<proteinExistence type="predicted"/>
<gene>
    <name evidence="1" type="ORF">MU846_10365</name>
</gene>
<evidence type="ECO:0000313" key="2">
    <source>
        <dbReference type="Proteomes" id="UP001165524"/>
    </source>
</evidence>
<keyword evidence="2" id="KW-1185">Reference proteome</keyword>
<dbReference type="RefSeq" id="WP_246952411.1">
    <property type="nucleotide sequence ID" value="NZ_JALKII010000006.1"/>
</dbReference>
<comment type="caution">
    <text evidence="1">The sequence shown here is derived from an EMBL/GenBank/DDBJ whole genome shotgun (WGS) entry which is preliminary data.</text>
</comment>
<dbReference type="EMBL" id="JALKII010000006">
    <property type="protein sequence ID" value="MCK0538113.1"/>
    <property type="molecule type" value="Genomic_DNA"/>
</dbReference>
<name>A0ABT0E8N5_9GAMM</name>
<organism evidence="1 2">
    <name type="scientific">Alcanivorax quisquiliarum</name>
    <dbReference type="NCBI Taxonomy" id="2933565"/>
    <lineage>
        <taxon>Bacteria</taxon>
        <taxon>Pseudomonadati</taxon>
        <taxon>Pseudomonadota</taxon>
        <taxon>Gammaproteobacteria</taxon>
        <taxon>Oceanospirillales</taxon>
        <taxon>Alcanivoracaceae</taxon>
        <taxon>Alcanivorax</taxon>
    </lineage>
</organism>
<dbReference type="SUPFAM" id="SSF63829">
    <property type="entry name" value="Calcium-dependent phosphotriesterase"/>
    <property type="match status" value="2"/>
</dbReference>
<dbReference type="Proteomes" id="UP001165524">
    <property type="component" value="Unassembled WGS sequence"/>
</dbReference>